<feature type="region of interest" description="Disordered" evidence="1">
    <location>
        <begin position="1"/>
        <end position="20"/>
    </location>
</feature>
<dbReference type="RefSeq" id="WP_169872606.1">
    <property type="nucleotide sequence ID" value="NZ_CP047199.1"/>
</dbReference>
<name>A0A1H9PXB7_9CORY</name>
<dbReference type="AlphaFoldDB" id="A0A1H9PXB7"/>
<feature type="compositionally biased region" description="Basic and acidic residues" evidence="1">
    <location>
        <begin position="1"/>
        <end position="10"/>
    </location>
</feature>
<proteinExistence type="predicted"/>
<keyword evidence="3" id="KW-1185">Reference proteome</keyword>
<dbReference type="Proteomes" id="UP000198929">
    <property type="component" value="Unassembled WGS sequence"/>
</dbReference>
<organism evidence="2 3">
    <name type="scientific">Corynebacterium cystitidis DSM 20524</name>
    <dbReference type="NCBI Taxonomy" id="1121357"/>
    <lineage>
        <taxon>Bacteria</taxon>
        <taxon>Bacillati</taxon>
        <taxon>Actinomycetota</taxon>
        <taxon>Actinomycetes</taxon>
        <taxon>Mycobacteriales</taxon>
        <taxon>Corynebacteriaceae</taxon>
        <taxon>Corynebacterium</taxon>
    </lineage>
</organism>
<accession>A0A1H9PXB7</accession>
<evidence type="ECO:0000313" key="3">
    <source>
        <dbReference type="Proteomes" id="UP000198929"/>
    </source>
</evidence>
<evidence type="ECO:0000256" key="1">
    <source>
        <dbReference type="SAM" id="MobiDB-lite"/>
    </source>
</evidence>
<sequence length="55" mass="6114">MSAPKPHDPRTSAISPEDLTQQIDEILAQPVNNLAEETERLTRAHSVLHDALQNN</sequence>
<dbReference type="STRING" id="1121357.SAMN05661109_00496"/>
<dbReference type="EMBL" id="FOGQ01000001">
    <property type="protein sequence ID" value="SER52822.1"/>
    <property type="molecule type" value="Genomic_DNA"/>
</dbReference>
<gene>
    <name evidence="2" type="ORF">SAMN05661109_00496</name>
</gene>
<protein>
    <submittedName>
        <fullName evidence="2">Uncharacterized protein</fullName>
    </submittedName>
</protein>
<reference evidence="3" key="1">
    <citation type="submission" date="2016-10" db="EMBL/GenBank/DDBJ databases">
        <authorList>
            <person name="Varghese N."/>
            <person name="Submissions S."/>
        </authorList>
    </citation>
    <scope>NUCLEOTIDE SEQUENCE [LARGE SCALE GENOMIC DNA]</scope>
    <source>
        <strain evidence="3">DSM 20524</strain>
    </source>
</reference>
<evidence type="ECO:0000313" key="2">
    <source>
        <dbReference type="EMBL" id="SER52822.1"/>
    </source>
</evidence>